<dbReference type="Proteomes" id="UP000306192">
    <property type="component" value="Unassembled WGS sequence"/>
</dbReference>
<evidence type="ECO:0008006" key="3">
    <source>
        <dbReference type="Google" id="ProtNLM"/>
    </source>
</evidence>
<dbReference type="AlphaFoldDB" id="A0A4T2BN60"/>
<protein>
    <recommendedName>
        <fullName evidence="3">Tetratricopeptide repeat protein</fullName>
    </recommendedName>
</protein>
<dbReference type="Gene3D" id="1.25.40.10">
    <property type="entry name" value="Tetratricopeptide repeat domain"/>
    <property type="match status" value="1"/>
</dbReference>
<dbReference type="Pfam" id="PF21810">
    <property type="entry name" value="DUF6880"/>
    <property type="match status" value="1"/>
</dbReference>
<dbReference type="InterPro" id="IPR049245">
    <property type="entry name" value="DUF6880"/>
</dbReference>
<reference evidence="1 2" key="1">
    <citation type="journal article" date="2019" name="Microorganisms">
        <title>Systematic Affiliation and Genome Analysis of Subtercola vilae DB165(T) with Particular Emphasis on Cold Adaptation of an Isolate from a High-Altitude Cold Volcano Lake.</title>
        <authorList>
            <person name="Villalobos A.S."/>
            <person name="Wiese J."/>
            <person name="Imhoff J.F."/>
            <person name="Dorador C."/>
            <person name="Keller A."/>
            <person name="Hentschel U."/>
        </authorList>
    </citation>
    <scope>NUCLEOTIDE SEQUENCE [LARGE SCALE GENOMIC DNA]</scope>
    <source>
        <strain evidence="1 2">DB165</strain>
    </source>
</reference>
<dbReference type="EMBL" id="QYRT01000049">
    <property type="protein sequence ID" value="TIH30796.1"/>
    <property type="molecule type" value="Genomic_DNA"/>
</dbReference>
<accession>A0A4T2BN60</accession>
<dbReference type="InterPro" id="IPR011990">
    <property type="entry name" value="TPR-like_helical_dom_sf"/>
</dbReference>
<evidence type="ECO:0000313" key="2">
    <source>
        <dbReference type="Proteomes" id="UP000306192"/>
    </source>
</evidence>
<evidence type="ECO:0000313" key="1">
    <source>
        <dbReference type="EMBL" id="TIH30796.1"/>
    </source>
</evidence>
<sequence>MPLFRTRAELYRWPAVREYGQNAAAGVDLLREFAASDGAALVLPYVQKAIASTVRVVLRADDSTGVIGDVARSLLRLHAELAGQAPPPVVKLVKWLIGFQFDGVQDFFDIDIVAYLPALGPVGLSKYRAQLDAIGASLLPEPAPEVERLLSRNQFEQPEPHLPMVNDRHARFLLQYNRKRLAVADHDRAGIIREYGGDQAMAYRLHDAAKALMEIGDTDGAIDYSLKAAGLPPGHQAQNAAHYWCELLTAEHPDQVEAARQWTFTRWPNSTNAAKLRQVSTDWPRTEPAVLTALEANPRDLILFLLLTLNDPVRAWAAAARLQPDDGDLWARLVDAYQQIDPAAVLPVLRRLIDGDLEVADAANYRSAVQRLRQYRTISAGVGQTDAAREYTTLLREQNRNRPRFLKELGKANFL</sequence>
<proteinExistence type="predicted"/>
<organism evidence="1 2">
    <name type="scientific">Subtercola vilae</name>
    <dbReference type="NCBI Taxonomy" id="2056433"/>
    <lineage>
        <taxon>Bacteria</taxon>
        <taxon>Bacillati</taxon>
        <taxon>Actinomycetota</taxon>
        <taxon>Actinomycetes</taxon>
        <taxon>Micrococcales</taxon>
        <taxon>Microbacteriaceae</taxon>
        <taxon>Subtercola</taxon>
    </lineage>
</organism>
<comment type="caution">
    <text evidence="1">The sequence shown here is derived from an EMBL/GenBank/DDBJ whole genome shotgun (WGS) entry which is preliminary data.</text>
</comment>
<name>A0A4T2BN60_9MICO</name>
<keyword evidence="2" id="KW-1185">Reference proteome</keyword>
<gene>
    <name evidence="1" type="ORF">D4765_16980</name>
</gene>